<reference evidence="2" key="1">
    <citation type="submission" date="2021-04" db="EMBL/GenBank/DDBJ databases">
        <authorList>
            <person name="Zhang D.-C."/>
        </authorList>
    </citation>
    <scope>NUCLEOTIDE SEQUENCE</scope>
    <source>
        <strain evidence="2">CGMCC 1.15697</strain>
    </source>
</reference>
<comment type="caution">
    <text evidence="2">The sequence shown here is derived from an EMBL/GenBank/DDBJ whole genome shotgun (WGS) entry which is preliminary data.</text>
</comment>
<feature type="compositionally biased region" description="Low complexity" evidence="1">
    <location>
        <begin position="1"/>
        <end position="14"/>
    </location>
</feature>
<gene>
    <name evidence="2" type="ORF">KAJ83_04605</name>
</gene>
<dbReference type="RefSeq" id="WP_210680870.1">
    <property type="nucleotide sequence ID" value="NZ_JAGMWN010000002.1"/>
</dbReference>
<evidence type="ECO:0000256" key="1">
    <source>
        <dbReference type="SAM" id="MobiDB-lite"/>
    </source>
</evidence>
<organism evidence="2 3">
    <name type="scientific">Marivibrio halodurans</name>
    <dbReference type="NCBI Taxonomy" id="2039722"/>
    <lineage>
        <taxon>Bacteria</taxon>
        <taxon>Pseudomonadati</taxon>
        <taxon>Pseudomonadota</taxon>
        <taxon>Alphaproteobacteria</taxon>
        <taxon>Rhodospirillales</taxon>
        <taxon>Rhodospirillaceae</taxon>
        <taxon>Marivibrio</taxon>
    </lineage>
</organism>
<name>A0A8J7RWZ3_9PROT</name>
<feature type="region of interest" description="Disordered" evidence="1">
    <location>
        <begin position="1"/>
        <end position="71"/>
    </location>
</feature>
<sequence length="207" mass="22268">MAARSGAAGSSSGALFTKDIGKETGKETGEKARGEGAARARRVTKREDRRQDEAGLFSPAGTDRIEPAGATVDEAIRTLMRDPRYWRDRGKGVSDHVVRQWRRAYPGRGRRAGGGTTALSPAIRADEVEPWSPAESHAWPNPSGDDTIHSRPAVIMPGFEWDARNGEWVSVPPGSEGHEGCADAQPHPFRHATGVGGHCWAAPAKTR</sequence>
<evidence type="ECO:0000313" key="3">
    <source>
        <dbReference type="Proteomes" id="UP000672602"/>
    </source>
</evidence>
<accession>A0A8J7RWZ3</accession>
<proteinExistence type="predicted"/>
<dbReference type="AlphaFoldDB" id="A0A8J7RWZ3"/>
<protein>
    <submittedName>
        <fullName evidence="2">Uncharacterized protein</fullName>
    </submittedName>
</protein>
<dbReference type="EMBL" id="JAGMWN010000002">
    <property type="protein sequence ID" value="MBP5856277.1"/>
    <property type="molecule type" value="Genomic_DNA"/>
</dbReference>
<dbReference type="Proteomes" id="UP000672602">
    <property type="component" value="Unassembled WGS sequence"/>
</dbReference>
<evidence type="ECO:0000313" key="2">
    <source>
        <dbReference type="EMBL" id="MBP5856277.1"/>
    </source>
</evidence>
<keyword evidence="3" id="KW-1185">Reference proteome</keyword>
<feature type="compositionally biased region" description="Basic and acidic residues" evidence="1">
    <location>
        <begin position="19"/>
        <end position="38"/>
    </location>
</feature>